<gene>
    <name evidence="2" type="ORF">H9630_10415</name>
</gene>
<proteinExistence type="predicted"/>
<accession>A0ABR8WDX2</accession>
<organism evidence="2 3">
    <name type="scientific">Planococcus wigleyi</name>
    <dbReference type="NCBI Taxonomy" id="2762216"/>
    <lineage>
        <taxon>Bacteria</taxon>
        <taxon>Bacillati</taxon>
        <taxon>Bacillota</taxon>
        <taxon>Bacilli</taxon>
        <taxon>Bacillales</taxon>
        <taxon>Caryophanaceae</taxon>
        <taxon>Planococcus</taxon>
    </lineage>
</organism>
<comment type="caution">
    <text evidence="2">The sequence shown here is derived from an EMBL/GenBank/DDBJ whole genome shotgun (WGS) entry which is preliminary data.</text>
</comment>
<name>A0ABR8WDX2_9BACL</name>
<dbReference type="EMBL" id="JACSPU010000003">
    <property type="protein sequence ID" value="MBD8015233.1"/>
    <property type="molecule type" value="Genomic_DNA"/>
</dbReference>
<evidence type="ECO:0000313" key="2">
    <source>
        <dbReference type="EMBL" id="MBD8015233.1"/>
    </source>
</evidence>
<feature type="compositionally biased region" description="Basic and acidic residues" evidence="1">
    <location>
        <begin position="34"/>
        <end position="52"/>
    </location>
</feature>
<feature type="region of interest" description="Disordered" evidence="1">
    <location>
        <begin position="34"/>
        <end position="55"/>
    </location>
</feature>
<keyword evidence="3" id="KW-1185">Reference proteome</keyword>
<sequence length="93" mass="10590">MKKSTMNTLIGSALAAASGIFVYKAYQEKNSVQVREDTDMRNSNKVDQRESVEALEDSAEQGLSQLDSAYRDEWQANAFPQTHKEMRELEEDK</sequence>
<evidence type="ECO:0000256" key="1">
    <source>
        <dbReference type="SAM" id="MobiDB-lite"/>
    </source>
</evidence>
<protein>
    <submittedName>
        <fullName evidence="2">Uncharacterized protein</fullName>
    </submittedName>
</protein>
<reference evidence="2 3" key="1">
    <citation type="submission" date="2020-08" db="EMBL/GenBank/DDBJ databases">
        <title>A Genomic Blueprint of the Chicken Gut Microbiome.</title>
        <authorList>
            <person name="Gilroy R."/>
            <person name="Ravi A."/>
            <person name="Getino M."/>
            <person name="Pursley I."/>
            <person name="Horton D.L."/>
            <person name="Alikhan N.-F."/>
            <person name="Baker D."/>
            <person name="Gharbi K."/>
            <person name="Hall N."/>
            <person name="Watson M."/>
            <person name="Adriaenssens E.M."/>
            <person name="Foster-Nyarko E."/>
            <person name="Jarju S."/>
            <person name="Secka A."/>
            <person name="Antonio M."/>
            <person name="Oren A."/>
            <person name="Chaudhuri R."/>
            <person name="La Ragione R.M."/>
            <person name="Hildebrand F."/>
            <person name="Pallen M.J."/>
        </authorList>
    </citation>
    <scope>NUCLEOTIDE SEQUENCE [LARGE SCALE GENOMIC DNA]</scope>
    <source>
        <strain evidence="2 3">Sa1BUA13</strain>
    </source>
</reference>
<evidence type="ECO:0000313" key="3">
    <source>
        <dbReference type="Proteomes" id="UP000658980"/>
    </source>
</evidence>
<dbReference type="Proteomes" id="UP000658980">
    <property type="component" value="Unassembled WGS sequence"/>
</dbReference>
<dbReference type="RefSeq" id="WP_191715423.1">
    <property type="nucleotide sequence ID" value="NZ_JACSPU010000003.1"/>
</dbReference>